<evidence type="ECO:0000313" key="3">
    <source>
        <dbReference type="EMBL" id="RYC04622.1"/>
    </source>
</evidence>
<dbReference type="AlphaFoldDB" id="A0A4Q2SH81"/>
<feature type="signal peptide" evidence="2">
    <location>
        <begin position="1"/>
        <end position="21"/>
    </location>
</feature>
<organism evidence="3 4">
    <name type="scientific">Ciceribacter ferrooxidans</name>
    <dbReference type="NCBI Taxonomy" id="2509717"/>
    <lineage>
        <taxon>Bacteria</taxon>
        <taxon>Pseudomonadati</taxon>
        <taxon>Pseudomonadota</taxon>
        <taxon>Alphaproteobacteria</taxon>
        <taxon>Hyphomicrobiales</taxon>
        <taxon>Rhizobiaceae</taxon>
        <taxon>Ciceribacter</taxon>
    </lineage>
</organism>
<protein>
    <submittedName>
        <fullName evidence="3">Uncharacterized protein</fullName>
    </submittedName>
</protein>
<dbReference type="RefSeq" id="WP_129333920.1">
    <property type="nucleotide sequence ID" value="NZ_SDVB01000311.1"/>
</dbReference>
<reference evidence="3 4" key="1">
    <citation type="submission" date="2019-01" db="EMBL/GenBank/DDBJ databases">
        <authorList>
            <person name="Deng T."/>
        </authorList>
    </citation>
    <scope>NUCLEOTIDE SEQUENCE [LARGE SCALE GENOMIC DNA]</scope>
    <source>
        <strain evidence="3 4">F8825</strain>
    </source>
</reference>
<proteinExistence type="predicted"/>
<accession>A0A4Q2SH81</accession>
<dbReference type="EMBL" id="SDVB01000311">
    <property type="protein sequence ID" value="RYC04622.1"/>
    <property type="molecule type" value="Genomic_DNA"/>
</dbReference>
<sequence length="206" mass="22676">MKPPISTLLAAALIWPVITHAARANDSAYTDLDLDKCRTVTEDEMGASMLCRGYDGYDVHFAESDLRQSILYGAVDKKLENEVFESFAVFNHVGSKIEWRRDTGGRPFATILRWFIENVDDQAGMPTKESTGQVLVISRVAQPGDGLGCVVGYVDALSNPDANELARNVADEQAQDFACGRDESAWFGKRGDKSGEPTRVWPETTP</sequence>
<gene>
    <name evidence="3" type="ORF">EUU22_20905</name>
</gene>
<feature type="region of interest" description="Disordered" evidence="1">
    <location>
        <begin position="186"/>
        <end position="206"/>
    </location>
</feature>
<keyword evidence="4" id="KW-1185">Reference proteome</keyword>
<dbReference type="OrthoDB" id="7427667at2"/>
<feature type="chain" id="PRO_5020610689" evidence="2">
    <location>
        <begin position="22"/>
        <end position="206"/>
    </location>
</feature>
<feature type="compositionally biased region" description="Basic and acidic residues" evidence="1">
    <location>
        <begin position="186"/>
        <end position="196"/>
    </location>
</feature>
<dbReference type="Proteomes" id="UP000291088">
    <property type="component" value="Unassembled WGS sequence"/>
</dbReference>
<evidence type="ECO:0000313" key="4">
    <source>
        <dbReference type="Proteomes" id="UP000291088"/>
    </source>
</evidence>
<keyword evidence="2" id="KW-0732">Signal</keyword>
<name>A0A4Q2SH81_9HYPH</name>
<comment type="caution">
    <text evidence="3">The sequence shown here is derived from an EMBL/GenBank/DDBJ whole genome shotgun (WGS) entry which is preliminary data.</text>
</comment>
<evidence type="ECO:0000256" key="2">
    <source>
        <dbReference type="SAM" id="SignalP"/>
    </source>
</evidence>
<evidence type="ECO:0000256" key="1">
    <source>
        <dbReference type="SAM" id="MobiDB-lite"/>
    </source>
</evidence>